<evidence type="ECO:0000313" key="3">
    <source>
        <dbReference type="Proteomes" id="UP001341840"/>
    </source>
</evidence>
<feature type="compositionally biased region" description="Polar residues" evidence="1">
    <location>
        <begin position="80"/>
        <end position="94"/>
    </location>
</feature>
<name>A0ABU6SS99_9FABA</name>
<keyword evidence="3" id="KW-1185">Reference proteome</keyword>
<feature type="compositionally biased region" description="Acidic residues" evidence="1">
    <location>
        <begin position="168"/>
        <end position="178"/>
    </location>
</feature>
<feature type="compositionally biased region" description="Polar residues" evidence="1">
    <location>
        <begin position="109"/>
        <end position="121"/>
    </location>
</feature>
<dbReference type="EMBL" id="JASCZI010061589">
    <property type="protein sequence ID" value="MED6139079.1"/>
    <property type="molecule type" value="Genomic_DNA"/>
</dbReference>
<accession>A0ABU6SS99</accession>
<reference evidence="2 3" key="1">
    <citation type="journal article" date="2023" name="Plants (Basel)">
        <title>Bridging the Gap: Combining Genomics and Transcriptomics Approaches to Understand Stylosanthes scabra, an Orphan Legume from the Brazilian Caatinga.</title>
        <authorList>
            <person name="Ferreira-Neto J.R.C."/>
            <person name="da Silva M.D."/>
            <person name="Binneck E."/>
            <person name="de Melo N.F."/>
            <person name="da Silva R.H."/>
            <person name="de Melo A.L.T.M."/>
            <person name="Pandolfi V."/>
            <person name="Bustamante F.O."/>
            <person name="Brasileiro-Vidal A.C."/>
            <person name="Benko-Iseppon A.M."/>
        </authorList>
    </citation>
    <scope>NUCLEOTIDE SEQUENCE [LARGE SCALE GENOMIC DNA]</scope>
    <source>
        <tissue evidence="2">Leaves</tissue>
    </source>
</reference>
<sequence length="289" mass="33150">MGSGIIYYEIEKREKYEDSDERADSDLAIVKMRRYHFDDEFFIHILHSIQFDLDCPYELPVESLLALRCRDPSKKKDSSLQESSLSRRASPTPQYSFLGPIIRLGSPSSHSMIVSPTQGQQGHKGARQLKSWELIPPSEGWMYDGGDIEGKKVSEKVLEKVDDAKGIEEEEEEEDPEDDAPKKEMPVIPRPMDVDADVDVILSTFLSIVVKHFLNIHLMTHHLSLLMPKVSPALTFPVFGRLQLRRGAKYWDVTSNEKPLFKKEWRCKEEQLRNDSDEENNICDNGSGR</sequence>
<gene>
    <name evidence="2" type="ORF">PIB30_080507</name>
</gene>
<dbReference type="Proteomes" id="UP001341840">
    <property type="component" value="Unassembled WGS sequence"/>
</dbReference>
<evidence type="ECO:0000256" key="1">
    <source>
        <dbReference type="SAM" id="MobiDB-lite"/>
    </source>
</evidence>
<feature type="region of interest" description="Disordered" evidence="1">
    <location>
        <begin position="74"/>
        <end position="94"/>
    </location>
</feature>
<evidence type="ECO:0000313" key="2">
    <source>
        <dbReference type="EMBL" id="MED6139079.1"/>
    </source>
</evidence>
<organism evidence="2 3">
    <name type="scientific">Stylosanthes scabra</name>
    <dbReference type="NCBI Taxonomy" id="79078"/>
    <lineage>
        <taxon>Eukaryota</taxon>
        <taxon>Viridiplantae</taxon>
        <taxon>Streptophyta</taxon>
        <taxon>Embryophyta</taxon>
        <taxon>Tracheophyta</taxon>
        <taxon>Spermatophyta</taxon>
        <taxon>Magnoliopsida</taxon>
        <taxon>eudicotyledons</taxon>
        <taxon>Gunneridae</taxon>
        <taxon>Pentapetalae</taxon>
        <taxon>rosids</taxon>
        <taxon>fabids</taxon>
        <taxon>Fabales</taxon>
        <taxon>Fabaceae</taxon>
        <taxon>Papilionoideae</taxon>
        <taxon>50 kb inversion clade</taxon>
        <taxon>dalbergioids sensu lato</taxon>
        <taxon>Dalbergieae</taxon>
        <taxon>Pterocarpus clade</taxon>
        <taxon>Stylosanthes</taxon>
    </lineage>
</organism>
<proteinExistence type="predicted"/>
<feature type="region of interest" description="Disordered" evidence="1">
    <location>
        <begin position="162"/>
        <end position="189"/>
    </location>
</feature>
<feature type="region of interest" description="Disordered" evidence="1">
    <location>
        <begin position="109"/>
        <end position="128"/>
    </location>
</feature>
<comment type="caution">
    <text evidence="2">The sequence shown here is derived from an EMBL/GenBank/DDBJ whole genome shotgun (WGS) entry which is preliminary data.</text>
</comment>
<protein>
    <submittedName>
        <fullName evidence="2">Uncharacterized protein</fullName>
    </submittedName>
</protein>